<evidence type="ECO:0000313" key="3">
    <source>
        <dbReference type="Proteomes" id="UP000004535"/>
    </source>
</evidence>
<protein>
    <submittedName>
        <fullName evidence="2">Uncharacterized protein</fullName>
    </submittedName>
</protein>
<feature type="region of interest" description="Disordered" evidence="1">
    <location>
        <begin position="1"/>
        <end position="31"/>
    </location>
</feature>
<proteinExistence type="predicted"/>
<reference evidence="2 3" key="1">
    <citation type="journal article" date="2012" name="J. Bacteriol.">
        <title>Draft Genome Sequence Determination for Cystic Fibrosis and Chronic Granulomatous Disease Burkholderia multivorans Isolates.</title>
        <authorList>
            <person name="Varga J.J."/>
            <person name="Losada L."/>
            <person name="Zelazny A.M."/>
            <person name="Brinkac L."/>
            <person name="Harkins D."/>
            <person name="Radune D."/>
            <person name="Hostetler J."/>
            <person name="Sampaio E.P."/>
            <person name="Ronning C.M."/>
            <person name="Nierman W.C."/>
            <person name="Greenberg D.E."/>
            <person name="Holland S.M."/>
            <person name="Goldberg J.B."/>
        </authorList>
    </citation>
    <scope>NUCLEOTIDE SEQUENCE [LARGE SCALE GENOMIC DNA]</scope>
    <source>
        <strain evidence="2 3">CGD2</strain>
    </source>
</reference>
<name>B9BS32_9BURK</name>
<accession>B9BS32</accession>
<dbReference type="EMBL" id="ACFC01000006">
    <property type="protein sequence ID" value="EEE06603.1"/>
    <property type="molecule type" value="Genomic_DNA"/>
</dbReference>
<gene>
    <name evidence="2" type="ORF">BURMUCGD2_4200</name>
</gene>
<comment type="caution">
    <text evidence="2">The sequence shown here is derived from an EMBL/GenBank/DDBJ whole genome shotgun (WGS) entry which is preliminary data.</text>
</comment>
<feature type="compositionally biased region" description="Polar residues" evidence="1">
    <location>
        <begin position="1"/>
        <end position="15"/>
    </location>
</feature>
<evidence type="ECO:0000256" key="1">
    <source>
        <dbReference type="SAM" id="MobiDB-lite"/>
    </source>
</evidence>
<dbReference type="Proteomes" id="UP000004535">
    <property type="component" value="Unassembled WGS sequence"/>
</dbReference>
<sequence length="106" mass="11644">MMQTTHARTPGSASTRRIAHRDAATRPGTSRGYPQILLASLWIGCAYDAQTFDRKRFVRVAENASRGSYVTPPGGDRRGRAPRAARLSTDFVGKRVDSLRIPRSSA</sequence>
<dbReference type="AlphaFoldDB" id="B9BS32"/>
<evidence type="ECO:0000313" key="2">
    <source>
        <dbReference type="EMBL" id="EEE06603.1"/>
    </source>
</evidence>
<organism evidence="2 3">
    <name type="scientific">Burkholderia multivorans CGD2</name>
    <dbReference type="NCBI Taxonomy" id="513052"/>
    <lineage>
        <taxon>Bacteria</taxon>
        <taxon>Pseudomonadati</taxon>
        <taxon>Pseudomonadota</taxon>
        <taxon>Betaproteobacteria</taxon>
        <taxon>Burkholderiales</taxon>
        <taxon>Burkholderiaceae</taxon>
        <taxon>Burkholderia</taxon>
        <taxon>Burkholderia cepacia complex</taxon>
    </lineage>
</organism>